<protein>
    <submittedName>
        <fullName evidence="2">Uncharacterized protein</fullName>
    </submittedName>
</protein>
<dbReference type="OrthoDB" id="5419928at2759"/>
<evidence type="ECO:0000313" key="3">
    <source>
        <dbReference type="Proteomes" id="UP001140502"/>
    </source>
</evidence>
<evidence type="ECO:0000313" key="2">
    <source>
        <dbReference type="EMBL" id="KAJ4309035.1"/>
    </source>
</evidence>
<proteinExistence type="predicted"/>
<accession>A0A9W8TAM4</accession>
<name>A0A9W8TAM4_9HYPO</name>
<gene>
    <name evidence="2" type="ORF">N0V84_011732</name>
</gene>
<feature type="region of interest" description="Disordered" evidence="1">
    <location>
        <begin position="64"/>
        <end position="92"/>
    </location>
</feature>
<dbReference type="EMBL" id="JAPEUR010000468">
    <property type="protein sequence ID" value="KAJ4309035.1"/>
    <property type="molecule type" value="Genomic_DNA"/>
</dbReference>
<comment type="caution">
    <text evidence="2">The sequence shown here is derived from an EMBL/GenBank/DDBJ whole genome shotgun (WGS) entry which is preliminary data.</text>
</comment>
<dbReference type="Proteomes" id="UP001140502">
    <property type="component" value="Unassembled WGS sequence"/>
</dbReference>
<sequence>MASPEPTSATLTVEDIAVFTDAELAEFMKKHRRPNGGFELPVDGWDKLSKDERDQLAERLKQKLERQELGSQPGAREAHPRSNTVMEQNEGKVSRIKRSTYYQATTVTLKITRQVYGTVAQALFVYRHKTFCNDEERAQEQHSTGSGPA</sequence>
<dbReference type="AlphaFoldDB" id="A0A9W8TAM4"/>
<reference evidence="2" key="1">
    <citation type="submission" date="2022-10" db="EMBL/GenBank/DDBJ databases">
        <title>Tapping the CABI collections for fungal endophytes: first genome assemblies for Collariella, Neodidymelliopsis, Ascochyta clinopodiicola, Didymella pomorum, Didymosphaeria variabile, Neocosmospora piperis and Neocucurbitaria cava.</title>
        <authorList>
            <person name="Hill R."/>
        </authorList>
    </citation>
    <scope>NUCLEOTIDE SEQUENCE</scope>
    <source>
        <strain evidence="2">IMI 366586</strain>
    </source>
</reference>
<evidence type="ECO:0000256" key="1">
    <source>
        <dbReference type="SAM" id="MobiDB-lite"/>
    </source>
</evidence>
<keyword evidence="3" id="KW-1185">Reference proteome</keyword>
<organism evidence="2 3">
    <name type="scientific">Fusarium piperis</name>
    <dbReference type="NCBI Taxonomy" id="1435070"/>
    <lineage>
        <taxon>Eukaryota</taxon>
        <taxon>Fungi</taxon>
        <taxon>Dikarya</taxon>
        <taxon>Ascomycota</taxon>
        <taxon>Pezizomycotina</taxon>
        <taxon>Sordariomycetes</taxon>
        <taxon>Hypocreomycetidae</taxon>
        <taxon>Hypocreales</taxon>
        <taxon>Nectriaceae</taxon>
        <taxon>Fusarium</taxon>
        <taxon>Fusarium solani species complex</taxon>
    </lineage>
</organism>